<dbReference type="PANTHER" id="PTHR22935">
    <property type="entry name" value="PENICILLIN-BINDING PROTEIN"/>
    <property type="match status" value="1"/>
</dbReference>
<reference evidence="4" key="1">
    <citation type="journal article" date="2023" name="Mol. Phylogenet. Evol.">
        <title>Genome-scale phylogeny and comparative genomics of the fungal order Sordariales.</title>
        <authorList>
            <person name="Hensen N."/>
            <person name="Bonometti L."/>
            <person name="Westerberg I."/>
            <person name="Brannstrom I.O."/>
            <person name="Guillou S."/>
            <person name="Cros-Aarteil S."/>
            <person name="Calhoun S."/>
            <person name="Haridas S."/>
            <person name="Kuo A."/>
            <person name="Mondo S."/>
            <person name="Pangilinan J."/>
            <person name="Riley R."/>
            <person name="LaButti K."/>
            <person name="Andreopoulos B."/>
            <person name="Lipzen A."/>
            <person name="Chen C."/>
            <person name="Yan M."/>
            <person name="Daum C."/>
            <person name="Ng V."/>
            <person name="Clum A."/>
            <person name="Steindorff A."/>
            <person name="Ohm R.A."/>
            <person name="Martin F."/>
            <person name="Silar P."/>
            <person name="Natvig D.O."/>
            <person name="Lalanne C."/>
            <person name="Gautier V."/>
            <person name="Ament-Velasquez S.L."/>
            <person name="Kruys A."/>
            <person name="Hutchinson M.I."/>
            <person name="Powell A.J."/>
            <person name="Barry K."/>
            <person name="Miller A.N."/>
            <person name="Grigoriev I.V."/>
            <person name="Debuchy R."/>
            <person name="Gladieux P."/>
            <person name="Hiltunen Thoren M."/>
            <person name="Johannesson H."/>
        </authorList>
    </citation>
    <scope>NUCLEOTIDE SEQUENCE</scope>
    <source>
        <strain evidence="4">PSN293</strain>
    </source>
</reference>
<dbReference type="Pfam" id="PF00144">
    <property type="entry name" value="Beta-lactamase"/>
    <property type="match status" value="1"/>
</dbReference>
<comment type="caution">
    <text evidence="4">The sequence shown here is derived from an EMBL/GenBank/DDBJ whole genome shotgun (WGS) entry which is preliminary data.</text>
</comment>
<accession>A0AAN6YKY5</accession>
<feature type="non-terminal residue" evidence="4">
    <location>
        <position position="579"/>
    </location>
</feature>
<evidence type="ECO:0000259" key="3">
    <source>
        <dbReference type="Pfam" id="PF26335"/>
    </source>
</evidence>
<dbReference type="EMBL" id="MU858045">
    <property type="protein sequence ID" value="KAK4220333.1"/>
    <property type="molecule type" value="Genomic_DNA"/>
</dbReference>
<dbReference type="InterPro" id="IPR058664">
    <property type="entry name" value="ARB_00930-like_C"/>
</dbReference>
<feature type="signal peptide" evidence="1">
    <location>
        <begin position="1"/>
        <end position="16"/>
    </location>
</feature>
<name>A0AAN6YKY5_9PEZI</name>
<gene>
    <name evidence="4" type="ORF">QBC37DRAFT_445596</name>
</gene>
<evidence type="ECO:0000259" key="2">
    <source>
        <dbReference type="Pfam" id="PF00144"/>
    </source>
</evidence>
<evidence type="ECO:0000313" key="4">
    <source>
        <dbReference type="EMBL" id="KAK4220333.1"/>
    </source>
</evidence>
<dbReference type="InterPro" id="IPR012338">
    <property type="entry name" value="Beta-lactam/transpept-like"/>
</dbReference>
<dbReference type="PANTHER" id="PTHR22935:SF97">
    <property type="entry name" value="BETA-LACTAMASE-RELATED DOMAIN-CONTAINING PROTEIN"/>
    <property type="match status" value="1"/>
</dbReference>
<feature type="non-terminal residue" evidence="4">
    <location>
        <position position="1"/>
    </location>
</feature>
<dbReference type="InterPro" id="IPR051478">
    <property type="entry name" value="Beta-lactamase-like_AB/R"/>
</dbReference>
<protein>
    <submittedName>
        <fullName evidence="4">Beta-lactamase/transpeptidase-like protein</fullName>
    </submittedName>
</protein>
<dbReference type="InterPro" id="IPR001466">
    <property type="entry name" value="Beta-lactam-related"/>
</dbReference>
<sequence length="579" mass="62587">LASVLLAFTSLQVASASPNCPVQGAEFPKVRNLAEQPTWKAAADALKATFDTVASAGQNYSFSVQVFSTNPGKPIVFETFHTAQLLPSNTTGVKKVDADTVYRLGSVTKIFTVLTFLSEVGDKYFNHPITEFVPELAELAKRGDPNDHVRTVDWEDITILSLMAQMSGLERDQLVLGEIIGPLDLEQAVNIGFPPLAEADIPTCGNYPLFTAEFFEGLAKAYPAFAPWKTPAYSNIAYQILAYALEQITGKPFKEVLEQNVLKPLGLDHTYYDEAPESVGIIPRDSGTGWRYYLGDENPSGNMFTSAGDLSRLGLAILNSTLLKPALTRRWLKPVSFSSDFVAAVGAPWGIRRIRPSEKHPHRTVTAFTKAGSVGDYSAFLSLLPDYNLGITLMIAGNAPAGSIFGFADYVASTIIPAYDAASRESADAQFGGTYTYRGPVASTNRTMNSTVQISTAPDVPGLGVGTWYSNSSDMIPVSLALQSGLSTAPVPSVRLYYTGLETKLPNGRVRQAFKAVFENIGGPDNPGKWYSTDCGVWIDYTGVTYAGQPLDGFIFELEGSTGEVKSVYNMALNITLDK</sequence>
<dbReference type="AlphaFoldDB" id="A0AAN6YKY5"/>
<feature type="domain" description="Beta-lactamase-like ARB-00930-like C-terminal" evidence="3">
    <location>
        <begin position="424"/>
        <end position="579"/>
    </location>
</feature>
<dbReference type="SUPFAM" id="SSF56601">
    <property type="entry name" value="beta-lactamase/transpeptidase-like"/>
    <property type="match status" value="1"/>
</dbReference>
<organism evidence="4 5">
    <name type="scientific">Rhypophila decipiens</name>
    <dbReference type="NCBI Taxonomy" id="261697"/>
    <lineage>
        <taxon>Eukaryota</taxon>
        <taxon>Fungi</taxon>
        <taxon>Dikarya</taxon>
        <taxon>Ascomycota</taxon>
        <taxon>Pezizomycotina</taxon>
        <taxon>Sordariomycetes</taxon>
        <taxon>Sordariomycetidae</taxon>
        <taxon>Sordariales</taxon>
        <taxon>Naviculisporaceae</taxon>
        <taxon>Rhypophila</taxon>
    </lineage>
</organism>
<keyword evidence="1" id="KW-0732">Signal</keyword>
<evidence type="ECO:0000313" key="5">
    <source>
        <dbReference type="Proteomes" id="UP001301769"/>
    </source>
</evidence>
<reference evidence="4" key="2">
    <citation type="submission" date="2023-05" db="EMBL/GenBank/DDBJ databases">
        <authorList>
            <consortium name="Lawrence Berkeley National Laboratory"/>
            <person name="Steindorff A."/>
            <person name="Hensen N."/>
            <person name="Bonometti L."/>
            <person name="Westerberg I."/>
            <person name="Brannstrom I.O."/>
            <person name="Guillou S."/>
            <person name="Cros-Aarteil S."/>
            <person name="Calhoun S."/>
            <person name="Haridas S."/>
            <person name="Kuo A."/>
            <person name="Mondo S."/>
            <person name="Pangilinan J."/>
            <person name="Riley R."/>
            <person name="Labutti K."/>
            <person name="Andreopoulos B."/>
            <person name="Lipzen A."/>
            <person name="Chen C."/>
            <person name="Yanf M."/>
            <person name="Daum C."/>
            <person name="Ng V."/>
            <person name="Clum A."/>
            <person name="Ohm R."/>
            <person name="Martin F."/>
            <person name="Silar P."/>
            <person name="Natvig D."/>
            <person name="Lalanne C."/>
            <person name="Gautier V."/>
            <person name="Ament-Velasquez S.L."/>
            <person name="Kruys A."/>
            <person name="Hutchinson M.I."/>
            <person name="Powell A.J."/>
            <person name="Barry K."/>
            <person name="Miller A.N."/>
            <person name="Grigoriev I.V."/>
            <person name="Debuchy R."/>
            <person name="Gladieux P."/>
            <person name="Thoren M.H."/>
            <person name="Johannesson H."/>
        </authorList>
    </citation>
    <scope>NUCLEOTIDE SEQUENCE</scope>
    <source>
        <strain evidence="4">PSN293</strain>
    </source>
</reference>
<feature type="chain" id="PRO_5042906974" evidence="1">
    <location>
        <begin position="17"/>
        <end position="579"/>
    </location>
</feature>
<dbReference type="Proteomes" id="UP001301769">
    <property type="component" value="Unassembled WGS sequence"/>
</dbReference>
<keyword evidence="5" id="KW-1185">Reference proteome</keyword>
<dbReference type="Gene3D" id="3.40.710.10">
    <property type="entry name" value="DD-peptidase/beta-lactamase superfamily"/>
    <property type="match status" value="1"/>
</dbReference>
<feature type="domain" description="Beta-lactamase-related" evidence="2">
    <location>
        <begin position="64"/>
        <end position="401"/>
    </location>
</feature>
<dbReference type="Pfam" id="PF26335">
    <property type="entry name" value="ARB_00930_C"/>
    <property type="match status" value="1"/>
</dbReference>
<evidence type="ECO:0000256" key="1">
    <source>
        <dbReference type="SAM" id="SignalP"/>
    </source>
</evidence>
<proteinExistence type="predicted"/>